<evidence type="ECO:0000256" key="3">
    <source>
        <dbReference type="ARBA" id="ARBA00022695"/>
    </source>
</evidence>
<evidence type="ECO:0000256" key="2">
    <source>
        <dbReference type="ARBA" id="ARBA00022679"/>
    </source>
</evidence>
<dbReference type="Gene3D" id="3.30.70.270">
    <property type="match status" value="1"/>
</dbReference>
<keyword evidence="6 11" id="KW-0695">RNA-directed DNA polymerase</keyword>
<organism evidence="11 13">
    <name type="scientific">Iodobacter fluviatilis</name>
    <dbReference type="NCBI Taxonomy" id="537"/>
    <lineage>
        <taxon>Bacteria</taxon>
        <taxon>Pseudomonadati</taxon>
        <taxon>Pseudomonadota</taxon>
        <taxon>Betaproteobacteria</taxon>
        <taxon>Neisseriales</taxon>
        <taxon>Chitinibacteraceae</taxon>
        <taxon>Iodobacter</taxon>
    </lineage>
</organism>
<dbReference type="EMBL" id="UGHR01000001">
    <property type="protein sequence ID" value="STQ91759.1"/>
    <property type="molecule type" value="Genomic_DNA"/>
</dbReference>
<keyword evidence="5" id="KW-0460">Magnesium</keyword>
<evidence type="ECO:0000256" key="7">
    <source>
        <dbReference type="ARBA" id="ARBA00023118"/>
    </source>
</evidence>
<comment type="catalytic activity">
    <reaction evidence="9">
        <text>DNA(n) + a 2'-deoxyribonucleoside 5'-triphosphate = DNA(n+1) + diphosphate</text>
        <dbReference type="Rhea" id="RHEA:22508"/>
        <dbReference type="Rhea" id="RHEA-COMP:17339"/>
        <dbReference type="Rhea" id="RHEA-COMP:17340"/>
        <dbReference type="ChEBI" id="CHEBI:33019"/>
        <dbReference type="ChEBI" id="CHEBI:61560"/>
        <dbReference type="ChEBI" id="CHEBI:173112"/>
        <dbReference type="EC" id="2.7.7.49"/>
    </reaction>
</comment>
<dbReference type="AlphaFoldDB" id="A0A377QAY0"/>
<dbReference type="Proteomes" id="UP000255108">
    <property type="component" value="Unassembled WGS sequence"/>
</dbReference>
<dbReference type="InterPro" id="IPR000477">
    <property type="entry name" value="RT_dom"/>
</dbReference>
<reference evidence="11 13" key="1">
    <citation type="submission" date="2018-06" db="EMBL/GenBank/DDBJ databases">
        <authorList>
            <consortium name="Pathogen Informatics"/>
            <person name="Doyle S."/>
        </authorList>
    </citation>
    <scope>NUCLEOTIDE SEQUENCE [LARGE SCALE GENOMIC DNA]</scope>
    <source>
        <strain evidence="11 13">NCTC11159</strain>
    </source>
</reference>
<reference evidence="12 14" key="2">
    <citation type="submission" date="2019-03" db="EMBL/GenBank/DDBJ databases">
        <title>Genomic Encyclopedia of Type Strains, Phase IV (KMG-IV): sequencing the most valuable type-strain genomes for metagenomic binning, comparative biology and taxonomic classification.</title>
        <authorList>
            <person name="Goeker M."/>
        </authorList>
    </citation>
    <scope>NUCLEOTIDE SEQUENCE [LARGE SCALE GENOMIC DNA]</scope>
    <source>
        <strain evidence="12 14">DSM 3764</strain>
    </source>
</reference>
<keyword evidence="4" id="KW-0479">Metal-binding</keyword>
<dbReference type="GO" id="GO:0003964">
    <property type="term" value="F:RNA-directed DNA polymerase activity"/>
    <property type="evidence" value="ECO:0007669"/>
    <property type="project" value="UniProtKB-KW"/>
</dbReference>
<dbReference type="PANTHER" id="PTHR34047">
    <property type="entry name" value="NUCLEAR INTRON MATURASE 1, MITOCHONDRIAL-RELATED"/>
    <property type="match status" value="1"/>
</dbReference>
<dbReference type="PANTHER" id="PTHR34047:SF7">
    <property type="entry name" value="RNA-DIRECTED DNA POLYMERASE"/>
    <property type="match status" value="1"/>
</dbReference>
<evidence type="ECO:0000256" key="6">
    <source>
        <dbReference type="ARBA" id="ARBA00022918"/>
    </source>
</evidence>
<gene>
    <name evidence="12" type="ORF">EV682_11196</name>
    <name evidence="11" type="ORF">NCTC11159_02838</name>
</gene>
<evidence type="ECO:0000256" key="4">
    <source>
        <dbReference type="ARBA" id="ARBA00022723"/>
    </source>
</evidence>
<dbReference type="SUPFAM" id="SSF56672">
    <property type="entry name" value="DNA/RNA polymerases"/>
    <property type="match status" value="1"/>
</dbReference>
<dbReference type="PRINTS" id="PR00866">
    <property type="entry name" value="RNADNAPOLMS"/>
</dbReference>
<evidence type="ECO:0000313" key="11">
    <source>
        <dbReference type="EMBL" id="STQ91759.1"/>
    </source>
</evidence>
<evidence type="ECO:0000313" key="12">
    <source>
        <dbReference type="EMBL" id="TCU83733.1"/>
    </source>
</evidence>
<keyword evidence="2" id="KW-0808">Transferase</keyword>
<evidence type="ECO:0000259" key="10">
    <source>
        <dbReference type="PROSITE" id="PS50878"/>
    </source>
</evidence>
<protein>
    <recommendedName>
        <fullName evidence="1">RNA-directed DNA polymerase</fullName>
        <ecNumber evidence="1">2.7.7.49</ecNumber>
    </recommendedName>
</protein>
<dbReference type="RefSeq" id="WP_115227938.1">
    <property type="nucleotide sequence ID" value="NZ_CAWOLO010000011.1"/>
</dbReference>
<dbReference type="EMBL" id="SMBT01000011">
    <property type="protein sequence ID" value="TCU83733.1"/>
    <property type="molecule type" value="Genomic_DNA"/>
</dbReference>
<name>A0A377QAY0_9NEIS</name>
<dbReference type="EC" id="2.7.7.49" evidence="1"/>
<keyword evidence="14" id="KW-1185">Reference proteome</keyword>
<dbReference type="CDD" id="cd03487">
    <property type="entry name" value="RT_Bac_retron_II"/>
    <property type="match status" value="1"/>
</dbReference>
<accession>A0A377QAY0</accession>
<dbReference type="InterPro" id="IPR043128">
    <property type="entry name" value="Rev_trsase/Diguanyl_cyclase"/>
</dbReference>
<feature type="domain" description="Reverse transcriptase" evidence="10">
    <location>
        <begin position="53"/>
        <end position="266"/>
    </location>
</feature>
<dbReference type="Pfam" id="PF00078">
    <property type="entry name" value="RVT_1"/>
    <property type="match status" value="1"/>
</dbReference>
<sequence>MLSNADLLELVKAKYKTEKKINLYAEYISKLEERSVPVIFSFYHFSDILGISPKTLRAMSFDTHLFYKSFEIPKRSGGIRNIYAPYPSLESVQRWILTNILEKAFCDFLPMVVGYQKNKSIKDHVSPHASSECILKFDLKNFFPSILFDHVYLIFKNIGYCHSVSKILSSLVTFNGSLPQGASTSPCLSNIYMKIFDAELTLYCEQKGFFCTRYADDIAVSGGVELINCLKSIKKLFNDNGLSLNHAKTKVYDRAKEVRFLTGLVVNKGVVRIPKEMRRRIRAQCHLFIKEIDCLVSNLPRPEYKLPSESWKNKELVFDPIFPERILGKLNFWLFIEPDDKYALSMKKMIEEKLNEIV</sequence>
<keyword evidence="7" id="KW-0051">Antiviral defense</keyword>
<dbReference type="GO" id="GO:0046872">
    <property type="term" value="F:metal ion binding"/>
    <property type="evidence" value="ECO:0007669"/>
    <property type="project" value="UniProtKB-KW"/>
</dbReference>
<dbReference type="PROSITE" id="PS50878">
    <property type="entry name" value="RT_POL"/>
    <property type="match status" value="1"/>
</dbReference>
<dbReference type="InterPro" id="IPR043502">
    <property type="entry name" value="DNA/RNA_pol_sf"/>
</dbReference>
<dbReference type="OrthoDB" id="7055795at2"/>
<dbReference type="Proteomes" id="UP000295794">
    <property type="component" value="Unassembled WGS sequence"/>
</dbReference>
<dbReference type="GO" id="GO:0003723">
    <property type="term" value="F:RNA binding"/>
    <property type="evidence" value="ECO:0007669"/>
    <property type="project" value="InterPro"/>
</dbReference>
<evidence type="ECO:0000256" key="9">
    <source>
        <dbReference type="ARBA" id="ARBA00048173"/>
    </source>
</evidence>
<proteinExistence type="inferred from homology"/>
<evidence type="ECO:0000256" key="1">
    <source>
        <dbReference type="ARBA" id="ARBA00012493"/>
    </source>
</evidence>
<dbReference type="GO" id="GO:0051607">
    <property type="term" value="P:defense response to virus"/>
    <property type="evidence" value="ECO:0007669"/>
    <property type="project" value="UniProtKB-KW"/>
</dbReference>
<dbReference type="InterPro" id="IPR000123">
    <property type="entry name" value="Reverse_transcriptase_msDNA"/>
</dbReference>
<comment type="similarity">
    <text evidence="8">Belongs to the bacterial reverse transcriptase family.</text>
</comment>
<evidence type="ECO:0000256" key="8">
    <source>
        <dbReference type="ARBA" id="ARBA00034120"/>
    </source>
</evidence>
<evidence type="ECO:0000256" key="5">
    <source>
        <dbReference type="ARBA" id="ARBA00022842"/>
    </source>
</evidence>
<dbReference type="InterPro" id="IPR051083">
    <property type="entry name" value="GrpII_Intron_Splice-Mob/Def"/>
</dbReference>
<evidence type="ECO:0000313" key="14">
    <source>
        <dbReference type="Proteomes" id="UP000295794"/>
    </source>
</evidence>
<evidence type="ECO:0000313" key="13">
    <source>
        <dbReference type="Proteomes" id="UP000255108"/>
    </source>
</evidence>
<keyword evidence="3" id="KW-0548">Nucleotidyltransferase</keyword>